<dbReference type="InterPro" id="IPR009057">
    <property type="entry name" value="Homeodomain-like_sf"/>
</dbReference>
<evidence type="ECO:0000256" key="2">
    <source>
        <dbReference type="ARBA" id="ARBA00023125"/>
    </source>
</evidence>
<dbReference type="SUPFAM" id="SSF46689">
    <property type="entry name" value="Homeodomain-like"/>
    <property type="match status" value="1"/>
</dbReference>
<evidence type="ECO:0000256" key="1">
    <source>
        <dbReference type="ARBA" id="ARBA00023015"/>
    </source>
</evidence>
<evidence type="ECO:0000259" key="5">
    <source>
        <dbReference type="PROSITE" id="PS50977"/>
    </source>
</evidence>
<keyword evidence="2 4" id="KW-0238">DNA-binding</keyword>
<dbReference type="Gene3D" id="1.10.10.60">
    <property type="entry name" value="Homeodomain-like"/>
    <property type="match status" value="1"/>
</dbReference>
<keyword evidence="7" id="KW-1185">Reference proteome</keyword>
<dbReference type="PANTHER" id="PTHR30055:SF234">
    <property type="entry name" value="HTH-TYPE TRANSCRIPTIONAL REGULATOR BETI"/>
    <property type="match status" value="1"/>
</dbReference>
<keyword evidence="3" id="KW-0804">Transcription</keyword>
<dbReference type="RefSeq" id="WP_069415098.1">
    <property type="nucleotide sequence ID" value="NZ_JACKUL010000012.1"/>
</dbReference>
<sequence length="213" mass="23097">MTRPGAPMKDLLSAAAGPDFQARAYDDVDVRIMQAGLEILAERGTRSATTSQIAERAGVGRATLHRRFATKDELFQHALSRELRTILTSFGEVLATPLAPAEQTAEAFALCIRALRRPPFHHGSAARRAELASAFTEGAPSLFDRGRDVVAAAIAAQQAAGVLPPGEPQWQADALMHVIVGYYLLPASALDLDDEQQVLQFAERFISPILLRR</sequence>
<dbReference type="EMBL" id="MIHA01000014">
    <property type="protein sequence ID" value="ODQ88458.1"/>
    <property type="molecule type" value="Genomic_DNA"/>
</dbReference>
<accession>A0A1E3RF14</accession>
<name>A0A1E3RF14_MYCFV</name>
<dbReference type="GO" id="GO:0000976">
    <property type="term" value="F:transcription cis-regulatory region binding"/>
    <property type="evidence" value="ECO:0007669"/>
    <property type="project" value="TreeGrafter"/>
</dbReference>
<feature type="domain" description="HTH tetR-type" evidence="5">
    <location>
        <begin position="26"/>
        <end position="86"/>
    </location>
</feature>
<comment type="caution">
    <text evidence="6">The sequence shown here is derived from an EMBL/GenBank/DDBJ whole genome shotgun (WGS) entry which is preliminary data.</text>
</comment>
<evidence type="ECO:0000313" key="6">
    <source>
        <dbReference type="EMBL" id="ODQ88458.1"/>
    </source>
</evidence>
<feature type="DNA-binding region" description="H-T-H motif" evidence="4">
    <location>
        <begin position="49"/>
        <end position="68"/>
    </location>
</feature>
<reference evidence="7" key="1">
    <citation type="submission" date="2016-09" db="EMBL/GenBank/DDBJ databases">
        <authorList>
            <person name="Greninger A.L."/>
            <person name="Jerome K.R."/>
            <person name="Mcnair B."/>
            <person name="Wallis C."/>
            <person name="Fang F."/>
        </authorList>
    </citation>
    <scope>NUCLEOTIDE SEQUENCE [LARGE SCALE GENOMIC DNA]</scope>
    <source>
        <strain evidence="7">M6</strain>
    </source>
</reference>
<dbReference type="PRINTS" id="PR00455">
    <property type="entry name" value="HTHTETR"/>
</dbReference>
<dbReference type="Pfam" id="PF00440">
    <property type="entry name" value="TetR_N"/>
    <property type="match status" value="1"/>
</dbReference>
<protein>
    <recommendedName>
        <fullName evidence="5">HTH tetR-type domain-containing protein</fullName>
    </recommendedName>
</protein>
<evidence type="ECO:0000256" key="3">
    <source>
        <dbReference type="ARBA" id="ARBA00023163"/>
    </source>
</evidence>
<dbReference type="AlphaFoldDB" id="A0A1E3RF14"/>
<dbReference type="InterPro" id="IPR036271">
    <property type="entry name" value="Tet_transcr_reg_TetR-rel_C_sf"/>
</dbReference>
<dbReference type="Proteomes" id="UP000094053">
    <property type="component" value="Unassembled WGS sequence"/>
</dbReference>
<dbReference type="PROSITE" id="PS50977">
    <property type="entry name" value="HTH_TETR_2"/>
    <property type="match status" value="1"/>
</dbReference>
<dbReference type="STRING" id="1776.BHQ18_18420"/>
<dbReference type="SUPFAM" id="SSF48498">
    <property type="entry name" value="Tetracyclin repressor-like, C-terminal domain"/>
    <property type="match status" value="1"/>
</dbReference>
<proteinExistence type="predicted"/>
<dbReference type="GO" id="GO:0003700">
    <property type="term" value="F:DNA-binding transcription factor activity"/>
    <property type="evidence" value="ECO:0007669"/>
    <property type="project" value="TreeGrafter"/>
</dbReference>
<evidence type="ECO:0000313" key="7">
    <source>
        <dbReference type="Proteomes" id="UP000094053"/>
    </source>
</evidence>
<keyword evidence="1" id="KW-0805">Transcription regulation</keyword>
<organism evidence="6 7">
    <name type="scientific">Mycolicibacterium flavescens</name>
    <name type="common">Mycobacterium flavescens</name>
    <dbReference type="NCBI Taxonomy" id="1776"/>
    <lineage>
        <taxon>Bacteria</taxon>
        <taxon>Bacillati</taxon>
        <taxon>Actinomycetota</taxon>
        <taxon>Actinomycetes</taxon>
        <taxon>Mycobacteriales</taxon>
        <taxon>Mycobacteriaceae</taxon>
        <taxon>Mycolicibacterium</taxon>
    </lineage>
</organism>
<evidence type="ECO:0000256" key="4">
    <source>
        <dbReference type="PROSITE-ProRule" id="PRU00335"/>
    </source>
</evidence>
<dbReference type="Gene3D" id="1.10.357.10">
    <property type="entry name" value="Tetracycline Repressor, domain 2"/>
    <property type="match status" value="1"/>
</dbReference>
<dbReference type="PANTHER" id="PTHR30055">
    <property type="entry name" value="HTH-TYPE TRANSCRIPTIONAL REGULATOR RUTR"/>
    <property type="match status" value="1"/>
</dbReference>
<dbReference type="InterPro" id="IPR050109">
    <property type="entry name" value="HTH-type_TetR-like_transc_reg"/>
</dbReference>
<dbReference type="OrthoDB" id="6077212at2"/>
<gene>
    <name evidence="6" type="ORF">BHQ18_18420</name>
</gene>
<dbReference type="InterPro" id="IPR001647">
    <property type="entry name" value="HTH_TetR"/>
</dbReference>